<comment type="caution">
    <text evidence="1">The sequence shown here is derived from an EMBL/GenBank/DDBJ whole genome shotgun (WGS) entry which is preliminary data.</text>
</comment>
<proteinExistence type="predicted"/>
<dbReference type="EMBL" id="JAMYWD010000005">
    <property type="protein sequence ID" value="KAJ4970855.1"/>
    <property type="molecule type" value="Genomic_DNA"/>
</dbReference>
<accession>A0A9Q0QSX2</accession>
<organism evidence="1 2">
    <name type="scientific">Protea cynaroides</name>
    <dbReference type="NCBI Taxonomy" id="273540"/>
    <lineage>
        <taxon>Eukaryota</taxon>
        <taxon>Viridiplantae</taxon>
        <taxon>Streptophyta</taxon>
        <taxon>Embryophyta</taxon>
        <taxon>Tracheophyta</taxon>
        <taxon>Spermatophyta</taxon>
        <taxon>Magnoliopsida</taxon>
        <taxon>Proteales</taxon>
        <taxon>Proteaceae</taxon>
        <taxon>Protea</taxon>
    </lineage>
</organism>
<name>A0A9Q0QSX2_9MAGN</name>
<evidence type="ECO:0000313" key="1">
    <source>
        <dbReference type="EMBL" id="KAJ4970855.1"/>
    </source>
</evidence>
<reference evidence="1" key="1">
    <citation type="journal article" date="2023" name="Plant J.">
        <title>The genome of the king protea, Protea cynaroides.</title>
        <authorList>
            <person name="Chang J."/>
            <person name="Duong T.A."/>
            <person name="Schoeman C."/>
            <person name="Ma X."/>
            <person name="Roodt D."/>
            <person name="Barker N."/>
            <person name="Li Z."/>
            <person name="Van de Peer Y."/>
            <person name="Mizrachi E."/>
        </authorList>
    </citation>
    <scope>NUCLEOTIDE SEQUENCE</scope>
    <source>
        <tissue evidence="1">Young leaves</tissue>
    </source>
</reference>
<sequence>MVITFKPVLILWSKCDHNRILAMRPSNGFYNHLLWHQRSQMTFKGIHPNPFKILNLINTLFSNLNLLGYPLHQPPPLDHPPESGNYMVELHHLYSDYLAQNEATIISDGNFCKDTGKAGWLSVIYCNNKLTTLCNFGSASST</sequence>
<gene>
    <name evidence="1" type="ORF">NE237_003954</name>
</gene>
<evidence type="ECO:0000313" key="2">
    <source>
        <dbReference type="Proteomes" id="UP001141806"/>
    </source>
</evidence>
<dbReference type="AlphaFoldDB" id="A0A9Q0QSX2"/>
<dbReference type="Proteomes" id="UP001141806">
    <property type="component" value="Unassembled WGS sequence"/>
</dbReference>
<keyword evidence="2" id="KW-1185">Reference proteome</keyword>
<protein>
    <submittedName>
        <fullName evidence="1">Uncharacterized protein</fullName>
    </submittedName>
</protein>